<gene>
    <name evidence="2" type="ORF">ESB00_03355</name>
</gene>
<organism evidence="2 3">
    <name type="scientific">Oleiharenicola lentus</name>
    <dbReference type="NCBI Taxonomy" id="2508720"/>
    <lineage>
        <taxon>Bacteria</taxon>
        <taxon>Pseudomonadati</taxon>
        <taxon>Verrucomicrobiota</taxon>
        <taxon>Opitutia</taxon>
        <taxon>Opitutales</taxon>
        <taxon>Opitutaceae</taxon>
        <taxon>Oleiharenicola</taxon>
    </lineage>
</organism>
<dbReference type="RefSeq" id="WP_129046313.1">
    <property type="nucleotide sequence ID" value="NZ_SDHX01000001.1"/>
</dbReference>
<feature type="signal peptide" evidence="1">
    <location>
        <begin position="1"/>
        <end position="19"/>
    </location>
</feature>
<comment type="caution">
    <text evidence="2">The sequence shown here is derived from an EMBL/GenBank/DDBJ whole genome shotgun (WGS) entry which is preliminary data.</text>
</comment>
<dbReference type="OrthoDB" id="5951177at2"/>
<evidence type="ECO:0000313" key="3">
    <source>
        <dbReference type="Proteomes" id="UP000290218"/>
    </source>
</evidence>
<feature type="chain" id="PRO_5020368841" description="Alginate export domain-containing protein" evidence="1">
    <location>
        <begin position="20"/>
        <end position="417"/>
    </location>
</feature>
<keyword evidence="3" id="KW-1185">Reference proteome</keyword>
<sequence length="417" mass="45850">MRTCIPFLAFLLTCAGLPAVERPAWLTELSVVGRTGYDTNLFNVDNARPDAPLADRAGWAGSLGVKVAVSVSALLEAPRDQLQLGYAPTFNWFEGATDENHAQHRFTVTSTGRRSAWSWAFDSATTYTDGPEDSPRFNTYNIFGMGLVRDRRTQLQEAGKAWLRYDRARWFVRGTAATLINDYRTALRAPTAAEAGRLNWVDRSDFNGGVDLGWKISPAASLLLGGRLGRQHQATTAWLTKSSSNHYTRVLLGFEGRPTRALSGSLLAGPDFRRYAATTQCMSDRTPVAWFYAGNLTATLTATDTLTLTAKQERWLSSTGQSAYDAQTLSLAWQHGFSDAWSLQLSGQWQQGKYPAPIVRNDVLCSGQAQVRWRATKQFAVTLDVALQSGADLLGLPVTAGRDFHRSQLGVGVQRAF</sequence>
<evidence type="ECO:0000256" key="1">
    <source>
        <dbReference type="SAM" id="SignalP"/>
    </source>
</evidence>
<keyword evidence="1" id="KW-0732">Signal</keyword>
<proteinExistence type="predicted"/>
<evidence type="ECO:0000313" key="2">
    <source>
        <dbReference type="EMBL" id="RXK54948.1"/>
    </source>
</evidence>
<dbReference type="Proteomes" id="UP000290218">
    <property type="component" value="Unassembled WGS sequence"/>
</dbReference>
<name>A0A4Q1C7V6_9BACT</name>
<evidence type="ECO:0008006" key="4">
    <source>
        <dbReference type="Google" id="ProtNLM"/>
    </source>
</evidence>
<dbReference type="EMBL" id="SDHX01000001">
    <property type="protein sequence ID" value="RXK54948.1"/>
    <property type="molecule type" value="Genomic_DNA"/>
</dbReference>
<accession>A0A4Q1C7V6</accession>
<reference evidence="2 3" key="1">
    <citation type="submission" date="2019-01" db="EMBL/GenBank/DDBJ databases">
        <title>Lacunisphaera sp. strain TWA-58.</title>
        <authorList>
            <person name="Chen W.-M."/>
        </authorList>
    </citation>
    <scope>NUCLEOTIDE SEQUENCE [LARGE SCALE GENOMIC DNA]</scope>
    <source>
        <strain evidence="2 3">TWA-58</strain>
    </source>
</reference>
<dbReference type="AlphaFoldDB" id="A0A4Q1C7V6"/>
<protein>
    <recommendedName>
        <fullName evidence="4">Alginate export domain-containing protein</fullName>
    </recommendedName>
</protein>